<dbReference type="RefSeq" id="WP_167953729.1">
    <property type="nucleotide sequence ID" value="NZ_JAATJE010000001.1"/>
</dbReference>
<accession>A0ABX0XM74</accession>
<organism evidence="1 2">
    <name type="scientific">Sphingomonas jejuensis</name>
    <dbReference type="NCBI Taxonomy" id="904715"/>
    <lineage>
        <taxon>Bacteria</taxon>
        <taxon>Pseudomonadati</taxon>
        <taxon>Pseudomonadota</taxon>
        <taxon>Alphaproteobacteria</taxon>
        <taxon>Sphingomonadales</taxon>
        <taxon>Sphingomonadaceae</taxon>
        <taxon>Sphingomonas</taxon>
    </lineage>
</organism>
<keyword evidence="2" id="KW-1185">Reference proteome</keyword>
<sequence>MAGPFEIMFIAAALTGASVPGQANAQAGPIVDAEMGESQLHRVHGDADASVDPTADRLEAFDRTQSIAWVQLDNWFSEDGAEIIAANIARDTPAIPTGF</sequence>
<reference evidence="1 2" key="1">
    <citation type="submission" date="2020-03" db="EMBL/GenBank/DDBJ databases">
        <title>Genomic Encyclopedia of Type Strains, Phase IV (KMG-IV): sequencing the most valuable type-strain genomes for metagenomic binning, comparative biology and taxonomic classification.</title>
        <authorList>
            <person name="Goeker M."/>
        </authorList>
    </citation>
    <scope>NUCLEOTIDE SEQUENCE [LARGE SCALE GENOMIC DNA]</scope>
    <source>
        <strain evidence="1 2">DSM 27651</strain>
    </source>
</reference>
<dbReference type="Proteomes" id="UP000734218">
    <property type="component" value="Unassembled WGS sequence"/>
</dbReference>
<name>A0ABX0XM74_9SPHN</name>
<gene>
    <name evidence="1" type="ORF">GGR88_001260</name>
</gene>
<proteinExistence type="predicted"/>
<comment type="caution">
    <text evidence="1">The sequence shown here is derived from an EMBL/GenBank/DDBJ whole genome shotgun (WGS) entry which is preliminary data.</text>
</comment>
<protein>
    <submittedName>
        <fullName evidence="1">Uncharacterized protein</fullName>
    </submittedName>
</protein>
<evidence type="ECO:0000313" key="2">
    <source>
        <dbReference type="Proteomes" id="UP000734218"/>
    </source>
</evidence>
<evidence type="ECO:0000313" key="1">
    <source>
        <dbReference type="EMBL" id="NJC33786.1"/>
    </source>
</evidence>
<dbReference type="EMBL" id="JAATJE010000001">
    <property type="protein sequence ID" value="NJC33786.1"/>
    <property type="molecule type" value="Genomic_DNA"/>
</dbReference>